<comment type="caution">
    <text evidence="1">The sequence shown here is derived from an EMBL/GenBank/DDBJ whole genome shotgun (WGS) entry which is preliminary data.</text>
</comment>
<evidence type="ECO:0000313" key="1">
    <source>
        <dbReference type="EMBL" id="PTU75299.1"/>
    </source>
</evidence>
<name>A0A2T5PC63_9PSED</name>
<dbReference type="RefSeq" id="WP_108106088.1">
    <property type="nucleotide sequence ID" value="NZ_QASN01000008.1"/>
</dbReference>
<accession>A0A2T5PC63</accession>
<organism evidence="1 2">
    <name type="scientific">Pseudomonas mangrovi</name>
    <dbReference type="NCBI Taxonomy" id="2161748"/>
    <lineage>
        <taxon>Bacteria</taxon>
        <taxon>Pseudomonadati</taxon>
        <taxon>Pseudomonadota</taxon>
        <taxon>Gammaproteobacteria</taxon>
        <taxon>Pseudomonadales</taxon>
        <taxon>Pseudomonadaceae</taxon>
        <taxon>Pseudomonas</taxon>
    </lineage>
</organism>
<sequence>MKGIHKRASIMAALGAATLLGGCASGFTTVAPTPPAEHSTLGSARGSACGSLGVIATAYNFVPMGLNSRVERAYADALGSVPGATSLTNVTMQEDWYWWVIGTARCVTITGEAVK</sequence>
<evidence type="ECO:0000313" key="2">
    <source>
        <dbReference type="Proteomes" id="UP000244064"/>
    </source>
</evidence>
<dbReference type="OrthoDB" id="5540922at2"/>
<proteinExistence type="predicted"/>
<gene>
    <name evidence="1" type="ORF">DBO85_05580</name>
</gene>
<dbReference type="Proteomes" id="UP000244064">
    <property type="component" value="Unassembled WGS sequence"/>
</dbReference>
<dbReference type="EMBL" id="QASN01000008">
    <property type="protein sequence ID" value="PTU75299.1"/>
    <property type="molecule type" value="Genomic_DNA"/>
</dbReference>
<reference evidence="1 2" key="1">
    <citation type="submission" date="2018-04" db="EMBL/GenBank/DDBJ databases">
        <title>Pseudomonas sp. nov., isolated from mangrove soil.</title>
        <authorList>
            <person name="Chen C."/>
        </authorList>
    </citation>
    <scope>NUCLEOTIDE SEQUENCE [LARGE SCALE GENOMIC DNA]</scope>
    <source>
        <strain evidence="1 2">TC-11</strain>
    </source>
</reference>
<keyword evidence="2" id="KW-1185">Reference proteome</keyword>
<evidence type="ECO:0008006" key="3">
    <source>
        <dbReference type="Google" id="ProtNLM"/>
    </source>
</evidence>
<dbReference type="AlphaFoldDB" id="A0A2T5PC63"/>
<dbReference type="PROSITE" id="PS51257">
    <property type="entry name" value="PROKAR_LIPOPROTEIN"/>
    <property type="match status" value="1"/>
</dbReference>
<protein>
    <recommendedName>
        <fullName evidence="3">Lipoprotein</fullName>
    </recommendedName>
</protein>